<gene>
    <name evidence="1" type="ORF">MHPYR_410021</name>
</gene>
<protein>
    <submittedName>
        <fullName evidence="1">Uncharacterized protein</fullName>
    </submittedName>
</protein>
<organism evidence="1">
    <name type="scientific">uncultured Mycobacterium sp</name>
    <dbReference type="NCBI Taxonomy" id="171292"/>
    <lineage>
        <taxon>Bacteria</taxon>
        <taxon>Bacillati</taxon>
        <taxon>Actinomycetota</taxon>
        <taxon>Actinomycetes</taxon>
        <taxon>Mycobacteriales</taxon>
        <taxon>Mycobacteriaceae</taxon>
        <taxon>Mycobacterium</taxon>
        <taxon>environmental samples</taxon>
    </lineage>
</organism>
<evidence type="ECO:0000313" key="1">
    <source>
        <dbReference type="EMBL" id="SBS77311.1"/>
    </source>
</evidence>
<name>A0A1Y5PMF3_9MYCO</name>
<dbReference type="EMBL" id="FLQS01000036">
    <property type="protein sequence ID" value="SBS77311.1"/>
    <property type="molecule type" value="Genomic_DNA"/>
</dbReference>
<reference evidence="1" key="1">
    <citation type="submission" date="2016-03" db="EMBL/GenBank/DDBJ databases">
        <authorList>
            <person name="Ploux O."/>
        </authorList>
    </citation>
    <scope>NUCLEOTIDE SEQUENCE</scope>
    <source>
        <strain evidence="1">UC10</strain>
    </source>
</reference>
<dbReference type="AlphaFoldDB" id="A0A1Y5PMF3"/>
<accession>A0A1Y5PMF3</accession>
<sequence>MSLFDFREVLGLDFGKQNDVRVGEELRAGADSTDEVAERVIRGAKVRAIAMFKEYPGSERRVDPAQMRGMDRQSSLILLAGAGENAQRKRLCINGFGPSITGPW</sequence>
<proteinExistence type="predicted"/>